<dbReference type="EMBL" id="SZQA01000012">
    <property type="protein sequence ID" value="TKK88183.1"/>
    <property type="molecule type" value="Genomic_DNA"/>
</dbReference>
<feature type="region of interest" description="Disordered" evidence="1">
    <location>
        <begin position="1"/>
        <end position="26"/>
    </location>
</feature>
<organism evidence="2 3">
    <name type="scientific">Herbidospora galbida</name>
    <dbReference type="NCBI Taxonomy" id="2575442"/>
    <lineage>
        <taxon>Bacteria</taxon>
        <taxon>Bacillati</taxon>
        <taxon>Actinomycetota</taxon>
        <taxon>Actinomycetes</taxon>
        <taxon>Streptosporangiales</taxon>
        <taxon>Streptosporangiaceae</taxon>
        <taxon>Herbidospora</taxon>
    </lineage>
</organism>
<feature type="compositionally biased region" description="Low complexity" evidence="1">
    <location>
        <begin position="220"/>
        <end position="231"/>
    </location>
</feature>
<dbReference type="Proteomes" id="UP000308705">
    <property type="component" value="Unassembled WGS sequence"/>
</dbReference>
<proteinExistence type="predicted"/>
<keyword evidence="3" id="KW-1185">Reference proteome</keyword>
<accession>A0A4V5UZN4</accession>
<evidence type="ECO:0000256" key="1">
    <source>
        <dbReference type="SAM" id="MobiDB-lite"/>
    </source>
</evidence>
<name>A0A4V5UZN4_9ACTN</name>
<feature type="region of interest" description="Disordered" evidence="1">
    <location>
        <begin position="209"/>
        <end position="231"/>
    </location>
</feature>
<protein>
    <submittedName>
        <fullName evidence="2">Uncharacterized protein</fullName>
    </submittedName>
</protein>
<reference evidence="2 3" key="1">
    <citation type="submission" date="2019-04" db="EMBL/GenBank/DDBJ databases">
        <title>Herbidospora sp. NEAU-GS14.nov., a novel actinomycete isolated from soil.</title>
        <authorList>
            <person name="Han L."/>
        </authorList>
    </citation>
    <scope>NUCLEOTIDE SEQUENCE [LARGE SCALE GENOMIC DNA]</scope>
    <source>
        <strain evidence="2 3">NEAU-GS14</strain>
    </source>
</reference>
<dbReference type="OrthoDB" id="3212108at2"/>
<gene>
    <name evidence="2" type="ORF">FDA94_14850</name>
</gene>
<dbReference type="InterPro" id="IPR027304">
    <property type="entry name" value="Trigger_fact/SurA_dom_sf"/>
</dbReference>
<dbReference type="Pfam" id="PF13624">
    <property type="entry name" value="SurA_N_3"/>
    <property type="match status" value="1"/>
</dbReference>
<dbReference type="SUPFAM" id="SSF109998">
    <property type="entry name" value="Triger factor/SurA peptide-binding domain-like"/>
    <property type="match status" value="1"/>
</dbReference>
<comment type="caution">
    <text evidence="2">The sequence shown here is derived from an EMBL/GenBank/DDBJ whole genome shotgun (WGS) entry which is preliminary data.</text>
</comment>
<evidence type="ECO:0000313" key="3">
    <source>
        <dbReference type="Proteomes" id="UP000308705"/>
    </source>
</evidence>
<evidence type="ECO:0000313" key="2">
    <source>
        <dbReference type="EMBL" id="TKK88183.1"/>
    </source>
</evidence>
<sequence length="231" mass="23606">MVRRPGRGAFPGAQPSKVGAPNSQGPGGSSVKLKLAAVAVAAGLALTACSGPIEAGSAATVGDRRITIATLDNNVTEFQKALEAAKIAPDQLQQLPGTVTQAVLLQLANVSQFSQLEEQNGITVSEGEVDAFYASNNGQAAVDQILLQRGVSPVLARDWLKVSIGSEKLAAKLGGGTGEQQMAAGQQKINELASKIPVTFSPRYGKFDPSQGWLPSDRFGTAPAGNGAAAG</sequence>
<dbReference type="AlphaFoldDB" id="A0A4V5UZN4"/>